<feature type="domain" description="PUM-HD" evidence="6">
    <location>
        <begin position="661"/>
        <end position="1070"/>
    </location>
</feature>
<evidence type="ECO:0000256" key="5">
    <source>
        <dbReference type="SAM" id="MobiDB-lite"/>
    </source>
</evidence>
<feature type="region of interest" description="Disordered" evidence="5">
    <location>
        <begin position="261"/>
        <end position="305"/>
    </location>
</feature>
<feature type="repeat" description="Pumilio" evidence="4">
    <location>
        <begin position="894"/>
        <end position="929"/>
    </location>
</feature>
<dbReference type="GO" id="GO:0006417">
    <property type="term" value="P:regulation of translation"/>
    <property type="evidence" value="ECO:0007669"/>
    <property type="project" value="UniProtKB-KW"/>
</dbReference>
<dbReference type="STRING" id="57577.A0A2K3NYQ5"/>
<evidence type="ECO:0000256" key="2">
    <source>
        <dbReference type="ARBA" id="ARBA00022845"/>
    </source>
</evidence>
<sequence>MVSDNYHKMISDVAIRSMLKNGEDLSILRRQQMDENEREREVARLRSGSAPPTIEGSLTSFGGLYGGSPVSYGGGGGGGRGYGSEEEIRADPSYANYYYNNANLNPRLPPPLVSKEDWRVSRMKGGLKVGGIGDRRRLNGEGGDEVVNGERSVFSAQSGVFNGKEDGSEWGGDDGLIGLPALGLGSRQRSIAEIFQDEMNSTASASKHPHQLPSHNMFDDIAQKPENHFAYLHQDLDDLKSGGNHVGSASQSYASALGASLSRSNTPDAQFIPRVSSPSIPPIGEGRSNAAEKRGFNGQNSFNAVSSNLNEPADLASALAGLNLSQNNAIDDEKRSPSSRHNESDYSHNAKQHQYLNKSDSLPYLRHPANHPYLKASKSNAGFGLDVNDSMLYANEQLESRKAGGFSVNSHLKGPSTPSFTGRGGSSPAHYQNVDDMHISHANHNMAGFAVNPSSPPMMGSQLGSGNLPHFFEHASPSSVLGMNAMESRGLGRGANLGHLLSASELQNASRLGHHAAPGTHQLPLIDPLYLQHLRSSEVAAAQFAALNVSARNNSITELALQKAYIESLIAQQQKAHFSAPYLGKSASMNHNSYGNPSHGLSMPYPGSPLAGSPFPNSIYGPGSPMSQSERNMRMSGMRNVPGGFPGAWHSEAVSGLDENFPSTLLDEFKSNKTKCFELAEIAGHVVEFSADQYGSRFIQQKLETASMDEKTMVFNEIMPNALTLMTDVFGNYVIQKFFEHGTPAQIRELAEQLTGHVLTLSLQMYGCRVIQKLEHMQSLDAVRLRARSGDCLILQSQKDDFWVWLLDLVTPKPCYGIPQPLPAPLQRFPGQQVMVSYNLLPAIEVVNLDQQTKMVIELDGHIMRCVRDQNGNHVIQKCIECVPEDEIRFIVSTFYDQVVTLSTHPYGCRVIQRVLEYCHDPKTQQIVMDEILKCVCMLAQDQYGNYVVQHVLEHGKPDERSLIIKEFTGQIVQMSQQKFASNVIEKCLSFGTPTERQLLVNEMIGSTDDNEPLQVMMKDQFANYVVQKVLETCDDQQLELILNRIKVHLNALKKYTYGKHIVARVEKLVAAG</sequence>
<dbReference type="AlphaFoldDB" id="A0A2K3NYQ5"/>
<protein>
    <submittedName>
        <fullName evidence="7">Pumilio 2-like protein</fullName>
    </submittedName>
</protein>
<evidence type="ECO:0000313" key="7">
    <source>
        <dbReference type="EMBL" id="PNY08170.1"/>
    </source>
</evidence>
<dbReference type="InterPro" id="IPR012940">
    <property type="entry name" value="NABP"/>
</dbReference>
<dbReference type="InterPro" id="IPR016024">
    <property type="entry name" value="ARM-type_fold"/>
</dbReference>
<keyword evidence="1" id="KW-0677">Repeat</keyword>
<evidence type="ECO:0000256" key="1">
    <source>
        <dbReference type="ARBA" id="ARBA00022737"/>
    </source>
</evidence>
<dbReference type="Proteomes" id="UP000236291">
    <property type="component" value="Unassembled WGS sequence"/>
</dbReference>
<reference evidence="7 8" key="1">
    <citation type="journal article" date="2014" name="Am. J. Bot.">
        <title>Genome assembly and annotation for red clover (Trifolium pratense; Fabaceae).</title>
        <authorList>
            <person name="Istvanek J."/>
            <person name="Jaros M."/>
            <person name="Krenek A."/>
            <person name="Repkova J."/>
        </authorList>
    </citation>
    <scope>NUCLEOTIDE SEQUENCE [LARGE SCALE GENOMIC DNA]</scope>
    <source>
        <strain evidence="8">cv. Tatra</strain>
        <tissue evidence="7">Young leaves</tissue>
    </source>
</reference>
<dbReference type="PANTHER" id="PTHR12537:SF187">
    <property type="entry name" value="OS04G0276200 PROTEIN"/>
    <property type="match status" value="1"/>
</dbReference>
<dbReference type="Gene3D" id="1.25.10.10">
    <property type="entry name" value="Leucine-rich Repeat Variant"/>
    <property type="match status" value="1"/>
</dbReference>
<dbReference type="PANTHER" id="PTHR12537">
    <property type="entry name" value="RNA BINDING PROTEIN PUMILIO-RELATED"/>
    <property type="match status" value="1"/>
</dbReference>
<dbReference type="PROSITE" id="PS50303">
    <property type="entry name" value="PUM_HD"/>
    <property type="match status" value="1"/>
</dbReference>
<evidence type="ECO:0000256" key="4">
    <source>
        <dbReference type="PROSITE-ProRule" id="PRU00317"/>
    </source>
</evidence>
<feature type="non-terminal residue" evidence="7">
    <location>
        <position position="1073"/>
    </location>
</feature>
<dbReference type="GO" id="GO:0005737">
    <property type="term" value="C:cytoplasm"/>
    <property type="evidence" value="ECO:0007669"/>
    <property type="project" value="TreeGrafter"/>
</dbReference>
<dbReference type="SMART" id="SM00025">
    <property type="entry name" value="Pumilio"/>
    <property type="match status" value="8"/>
</dbReference>
<keyword evidence="3" id="KW-0694">RNA-binding</keyword>
<accession>A0A2K3NYQ5</accession>
<dbReference type="CDD" id="cd07920">
    <property type="entry name" value="Pumilio"/>
    <property type="match status" value="1"/>
</dbReference>
<evidence type="ECO:0000313" key="8">
    <source>
        <dbReference type="Proteomes" id="UP000236291"/>
    </source>
</evidence>
<dbReference type="InterPro" id="IPR001313">
    <property type="entry name" value="Pumilio_RNA-bd_rpt"/>
</dbReference>
<feature type="repeat" description="Pumilio" evidence="4">
    <location>
        <begin position="1003"/>
        <end position="1044"/>
    </location>
</feature>
<keyword evidence="2" id="KW-0810">Translation regulation</keyword>
<feature type="repeat" description="Pumilio" evidence="4">
    <location>
        <begin position="717"/>
        <end position="752"/>
    </location>
</feature>
<comment type="caution">
    <text evidence="7">The sequence shown here is derived from an EMBL/GenBank/DDBJ whole genome shotgun (WGS) entry which is preliminary data.</text>
</comment>
<feature type="region of interest" description="Disordered" evidence="5">
    <location>
        <begin position="329"/>
        <end position="352"/>
    </location>
</feature>
<reference evidence="7 8" key="2">
    <citation type="journal article" date="2017" name="Front. Plant Sci.">
        <title>Gene Classification and Mining of Molecular Markers Useful in Red Clover (Trifolium pratense) Breeding.</title>
        <authorList>
            <person name="Istvanek J."/>
            <person name="Dluhosova J."/>
            <person name="Dluhos P."/>
            <person name="Patkova L."/>
            <person name="Nedelnik J."/>
            <person name="Repkova J."/>
        </authorList>
    </citation>
    <scope>NUCLEOTIDE SEQUENCE [LARGE SCALE GENOMIC DNA]</scope>
    <source>
        <strain evidence="8">cv. Tatra</strain>
        <tissue evidence="7">Young leaves</tissue>
    </source>
</reference>
<feature type="repeat" description="Pumilio" evidence="4">
    <location>
        <begin position="681"/>
        <end position="716"/>
    </location>
</feature>
<feature type="repeat" description="Pumilio" evidence="4">
    <location>
        <begin position="931"/>
        <end position="966"/>
    </location>
</feature>
<feature type="compositionally biased region" description="Basic and acidic residues" evidence="5">
    <location>
        <begin position="331"/>
        <end position="348"/>
    </location>
</feature>
<organism evidence="7 8">
    <name type="scientific">Trifolium pratense</name>
    <name type="common">Red clover</name>
    <dbReference type="NCBI Taxonomy" id="57577"/>
    <lineage>
        <taxon>Eukaryota</taxon>
        <taxon>Viridiplantae</taxon>
        <taxon>Streptophyta</taxon>
        <taxon>Embryophyta</taxon>
        <taxon>Tracheophyta</taxon>
        <taxon>Spermatophyta</taxon>
        <taxon>Magnoliopsida</taxon>
        <taxon>eudicotyledons</taxon>
        <taxon>Gunneridae</taxon>
        <taxon>Pentapetalae</taxon>
        <taxon>rosids</taxon>
        <taxon>fabids</taxon>
        <taxon>Fabales</taxon>
        <taxon>Fabaceae</taxon>
        <taxon>Papilionoideae</taxon>
        <taxon>50 kb inversion clade</taxon>
        <taxon>NPAAA clade</taxon>
        <taxon>Hologalegina</taxon>
        <taxon>IRL clade</taxon>
        <taxon>Trifolieae</taxon>
        <taxon>Trifolium</taxon>
    </lineage>
</organism>
<dbReference type="InterPro" id="IPR033133">
    <property type="entry name" value="PUM-HD"/>
</dbReference>
<evidence type="ECO:0000259" key="6">
    <source>
        <dbReference type="PROSITE" id="PS50303"/>
    </source>
</evidence>
<name>A0A2K3NYQ5_TRIPR</name>
<dbReference type="Pfam" id="PF07990">
    <property type="entry name" value="NABP"/>
    <property type="match status" value="1"/>
</dbReference>
<proteinExistence type="predicted"/>
<dbReference type="Pfam" id="PF00806">
    <property type="entry name" value="PUF"/>
    <property type="match status" value="8"/>
</dbReference>
<feature type="repeat" description="Pumilio" evidence="4">
    <location>
        <begin position="858"/>
        <end position="893"/>
    </location>
</feature>
<evidence type="ECO:0000256" key="3">
    <source>
        <dbReference type="ARBA" id="ARBA00022884"/>
    </source>
</evidence>
<dbReference type="EMBL" id="ASHM01002338">
    <property type="protein sequence ID" value="PNY08170.1"/>
    <property type="molecule type" value="Genomic_DNA"/>
</dbReference>
<dbReference type="InterPro" id="IPR011989">
    <property type="entry name" value="ARM-like"/>
</dbReference>
<dbReference type="InterPro" id="IPR033712">
    <property type="entry name" value="Pumilio_RNA-bd"/>
</dbReference>
<feature type="repeat" description="Pumilio" evidence="4">
    <location>
        <begin position="967"/>
        <end position="1002"/>
    </location>
</feature>
<dbReference type="PROSITE" id="PS50302">
    <property type="entry name" value="PUM"/>
    <property type="match status" value="7"/>
</dbReference>
<dbReference type="GO" id="GO:0003729">
    <property type="term" value="F:mRNA binding"/>
    <property type="evidence" value="ECO:0007669"/>
    <property type="project" value="TreeGrafter"/>
</dbReference>
<gene>
    <name evidence="7" type="ORF">L195_g004683</name>
</gene>
<dbReference type="SUPFAM" id="SSF48371">
    <property type="entry name" value="ARM repeat"/>
    <property type="match status" value="1"/>
</dbReference>